<comment type="caution">
    <text evidence="5">The sequence shown here is derived from an EMBL/GenBank/DDBJ whole genome shotgun (WGS) entry which is preliminary data.</text>
</comment>
<dbReference type="EMBL" id="JACIDJ010000007">
    <property type="protein sequence ID" value="MBB3899971.1"/>
    <property type="molecule type" value="Genomic_DNA"/>
</dbReference>
<keyword evidence="3" id="KW-0378">Hydrolase</keyword>
<evidence type="ECO:0000313" key="6">
    <source>
        <dbReference type="Proteomes" id="UP000553193"/>
    </source>
</evidence>
<evidence type="ECO:0000259" key="4">
    <source>
        <dbReference type="Pfam" id="PF04586"/>
    </source>
</evidence>
<evidence type="ECO:0000256" key="2">
    <source>
        <dbReference type="ARBA" id="ARBA00022670"/>
    </source>
</evidence>
<dbReference type="RefSeq" id="WP_184386199.1">
    <property type="nucleotide sequence ID" value="NZ_JACIDJ010000007.1"/>
</dbReference>
<evidence type="ECO:0000256" key="1">
    <source>
        <dbReference type="ARBA" id="ARBA00022612"/>
    </source>
</evidence>
<name>A0A840AFU0_9PROT</name>
<organism evidence="5 6">
    <name type="scientific">Roseococcus suduntuyensis</name>
    <dbReference type="NCBI Taxonomy" id="455361"/>
    <lineage>
        <taxon>Bacteria</taxon>
        <taxon>Pseudomonadati</taxon>
        <taxon>Pseudomonadota</taxon>
        <taxon>Alphaproteobacteria</taxon>
        <taxon>Acetobacterales</taxon>
        <taxon>Roseomonadaceae</taxon>
        <taxon>Roseococcus</taxon>
    </lineage>
</organism>
<evidence type="ECO:0000256" key="3">
    <source>
        <dbReference type="ARBA" id="ARBA00022801"/>
    </source>
</evidence>
<dbReference type="AlphaFoldDB" id="A0A840AFU0"/>
<feature type="domain" description="Prohead serine protease" evidence="4">
    <location>
        <begin position="68"/>
        <end position="170"/>
    </location>
</feature>
<accession>A0A840AFU0</accession>
<dbReference type="Pfam" id="PF04586">
    <property type="entry name" value="Peptidase_S78"/>
    <property type="match status" value="1"/>
</dbReference>
<dbReference type="InterPro" id="IPR054613">
    <property type="entry name" value="Peptidase_S78_dom"/>
</dbReference>
<dbReference type="Proteomes" id="UP000553193">
    <property type="component" value="Unassembled WGS sequence"/>
</dbReference>
<proteinExistence type="predicted"/>
<dbReference type="GO" id="GO:0008233">
    <property type="term" value="F:peptidase activity"/>
    <property type="evidence" value="ECO:0007669"/>
    <property type="project" value="UniProtKB-KW"/>
</dbReference>
<sequence length="619" mass="65797">MSETILMIRREARLSGAPSTLNAERGTVEATITTGARVARSAPAPDGSYTRWWEELDMVSMRLSPPDGVPLLLDHEQTFDSLVGRVSGLRREGGGLVATLTFANGPRPREAMQRVADGALTGVSVGYHVGVWTQRGEQDGRPVYVGSQIEIAEVSLVPIPADAAARVRSAQPNKETPMPDMNMPDDPAELATRAERTRVATIRDIGAIALRQNVLPPDTLGDLERAAITAGATPDAFRADLMERVLAQPQTPAPAPRPVNFGESYDAPHAIRSRMVDALAARVTGRDPGEAARQYRGLSLAGMASELMAASGSRMSRAASPNEIMTRAMTTSDFPLLLQGTMYRLLQDRLAAAPGAARMICAARTVRDFRPGQFVQAAGARDLHELGEGGEIQHAPPAERGESYQLQTWARMMFFTRQALVNDDLGAFEQTMLLANAVTATEAQEFAKMFATNGAGWGPTLTDGQPLFSAAHGNVGTGACSTAGISAGRIVMRAQTDASGNLIAPEPRMMLVSPTNETAAEQALNAIAVVATGESDRPVFASRLTHAVEPRLSGAPWFLFADPAMAPVLAFVTGENTGGVPQITEHVPANRDGISFKLVHDFTIAPMSFVGAVRMTGAG</sequence>
<dbReference type="GO" id="GO:0006508">
    <property type="term" value="P:proteolysis"/>
    <property type="evidence" value="ECO:0007669"/>
    <property type="project" value="UniProtKB-KW"/>
</dbReference>
<keyword evidence="6" id="KW-1185">Reference proteome</keyword>
<gene>
    <name evidence="5" type="ORF">GGQ83_003438</name>
</gene>
<keyword evidence="1" id="KW-1188">Viral release from host cell</keyword>
<keyword evidence="2 5" id="KW-0645">Protease</keyword>
<protein>
    <submittedName>
        <fullName evidence="5">HK97 family phage prohead protease</fullName>
    </submittedName>
</protein>
<dbReference type="Pfam" id="PF25209">
    <property type="entry name" value="Phage_capsid_4"/>
    <property type="match status" value="1"/>
</dbReference>
<reference evidence="5 6" key="1">
    <citation type="submission" date="2020-08" db="EMBL/GenBank/DDBJ databases">
        <title>Genomic Encyclopedia of Type Strains, Phase IV (KMG-IV): sequencing the most valuable type-strain genomes for metagenomic binning, comparative biology and taxonomic classification.</title>
        <authorList>
            <person name="Goeker M."/>
        </authorList>
    </citation>
    <scope>NUCLEOTIDE SEQUENCE [LARGE SCALE GENOMIC DNA]</scope>
    <source>
        <strain evidence="5 6">DSM 19979</strain>
    </source>
</reference>
<evidence type="ECO:0000313" key="5">
    <source>
        <dbReference type="EMBL" id="MBB3899971.1"/>
    </source>
</evidence>